<sequence>MWKIGNLGWGAAWRLPRRSVFLSWKIHCFSRVWDASEASRPLTACPRGPSPSPCGGAWA</sequence>
<protein>
    <submittedName>
        <fullName evidence="2">Uncharacterized protein</fullName>
    </submittedName>
</protein>
<feature type="region of interest" description="Disordered" evidence="1">
    <location>
        <begin position="40"/>
        <end position="59"/>
    </location>
</feature>
<name>A0A5B7IRS2_PORTR</name>
<keyword evidence="3" id="KW-1185">Reference proteome</keyword>
<dbReference type="Proteomes" id="UP000324222">
    <property type="component" value="Unassembled WGS sequence"/>
</dbReference>
<gene>
    <name evidence="2" type="ORF">E2C01_079801</name>
</gene>
<reference evidence="2 3" key="1">
    <citation type="submission" date="2019-05" db="EMBL/GenBank/DDBJ databases">
        <title>Another draft genome of Portunus trituberculatus and its Hox gene families provides insights of decapod evolution.</title>
        <authorList>
            <person name="Jeong J.-H."/>
            <person name="Song I."/>
            <person name="Kim S."/>
            <person name="Choi T."/>
            <person name="Kim D."/>
            <person name="Ryu S."/>
            <person name="Kim W."/>
        </authorList>
    </citation>
    <scope>NUCLEOTIDE SEQUENCE [LARGE SCALE GENOMIC DNA]</scope>
    <source>
        <tissue evidence="2">Muscle</tissue>
    </source>
</reference>
<dbReference type="EMBL" id="VSRR010067145">
    <property type="protein sequence ID" value="MPC85043.1"/>
    <property type="molecule type" value="Genomic_DNA"/>
</dbReference>
<dbReference type="AlphaFoldDB" id="A0A5B7IRS2"/>
<accession>A0A5B7IRS2</accession>
<evidence type="ECO:0000313" key="2">
    <source>
        <dbReference type="EMBL" id="MPC85043.1"/>
    </source>
</evidence>
<comment type="caution">
    <text evidence="2">The sequence shown here is derived from an EMBL/GenBank/DDBJ whole genome shotgun (WGS) entry which is preliminary data.</text>
</comment>
<proteinExistence type="predicted"/>
<evidence type="ECO:0000313" key="3">
    <source>
        <dbReference type="Proteomes" id="UP000324222"/>
    </source>
</evidence>
<evidence type="ECO:0000256" key="1">
    <source>
        <dbReference type="SAM" id="MobiDB-lite"/>
    </source>
</evidence>
<organism evidence="2 3">
    <name type="scientific">Portunus trituberculatus</name>
    <name type="common">Swimming crab</name>
    <name type="synonym">Neptunus trituberculatus</name>
    <dbReference type="NCBI Taxonomy" id="210409"/>
    <lineage>
        <taxon>Eukaryota</taxon>
        <taxon>Metazoa</taxon>
        <taxon>Ecdysozoa</taxon>
        <taxon>Arthropoda</taxon>
        <taxon>Crustacea</taxon>
        <taxon>Multicrustacea</taxon>
        <taxon>Malacostraca</taxon>
        <taxon>Eumalacostraca</taxon>
        <taxon>Eucarida</taxon>
        <taxon>Decapoda</taxon>
        <taxon>Pleocyemata</taxon>
        <taxon>Brachyura</taxon>
        <taxon>Eubrachyura</taxon>
        <taxon>Portunoidea</taxon>
        <taxon>Portunidae</taxon>
        <taxon>Portuninae</taxon>
        <taxon>Portunus</taxon>
    </lineage>
</organism>